<dbReference type="SUPFAM" id="SSF158622">
    <property type="entry name" value="YheA/YmcA-like"/>
    <property type="match status" value="1"/>
</dbReference>
<dbReference type="EMBL" id="JAKRVX010000003">
    <property type="protein sequence ID" value="MCL9817320.1"/>
    <property type="molecule type" value="Genomic_DNA"/>
</dbReference>
<protein>
    <submittedName>
        <fullName evidence="1">YlbF family regulator</fullName>
    </submittedName>
</protein>
<dbReference type="InterPro" id="IPR052767">
    <property type="entry name" value="Bact_com_dev_regulator"/>
</dbReference>
<dbReference type="PANTHER" id="PTHR38448:SF2">
    <property type="entry name" value="REGULATORY PROTEIN YLBF"/>
    <property type="match status" value="1"/>
</dbReference>
<dbReference type="InterPro" id="IPR023378">
    <property type="entry name" value="YheA/YmcA-like_dom_sf"/>
</dbReference>
<evidence type="ECO:0000313" key="1">
    <source>
        <dbReference type="EMBL" id="MCL9817320.1"/>
    </source>
</evidence>
<gene>
    <name evidence="1" type="ORF">AArcSt2_10240</name>
</gene>
<dbReference type="AlphaFoldDB" id="A0AAE3FY20"/>
<reference evidence="1" key="2">
    <citation type="submission" date="2022-02" db="EMBL/GenBank/DDBJ databases">
        <authorList>
            <person name="Elcheninov A.G."/>
            <person name="Sorokin D.Y."/>
            <person name="Kublanov I.V."/>
        </authorList>
    </citation>
    <scope>NUCLEOTIDE SEQUENCE</scope>
    <source>
        <strain evidence="1">AArc-St2</strain>
    </source>
</reference>
<evidence type="ECO:0000313" key="2">
    <source>
        <dbReference type="Proteomes" id="UP001203207"/>
    </source>
</evidence>
<dbReference type="Gene3D" id="1.20.1500.10">
    <property type="entry name" value="YheA/YmcA-like"/>
    <property type="match status" value="1"/>
</dbReference>
<dbReference type="RefSeq" id="WP_250584367.1">
    <property type="nucleotide sequence ID" value="NZ_JAKRVX010000003.1"/>
</dbReference>
<sequence length="124" mass="13789">MSVETVSLADIGRDLGEQIAETDVYERFERASQAVENDPEAQEKIASFEQLRQEFMAARQTGDADRESLRRVQNAQNELHSLPVMKEYLAAQSDLQNTLEEINKAISEPLSVDFGGEAGGCCHD</sequence>
<accession>A0AAE3FY20</accession>
<dbReference type="PANTHER" id="PTHR38448">
    <property type="entry name" value="REGULATORY PROTEIN YLBF-RELATED"/>
    <property type="match status" value="1"/>
</dbReference>
<proteinExistence type="predicted"/>
<comment type="caution">
    <text evidence="1">The sequence shown here is derived from an EMBL/GenBank/DDBJ whole genome shotgun (WGS) entry which is preliminary data.</text>
</comment>
<dbReference type="Pfam" id="PF06133">
    <property type="entry name" value="Com_YlbF"/>
    <property type="match status" value="1"/>
</dbReference>
<organism evidence="1 2">
    <name type="scientific">Natronocalculus amylovorans</name>
    <dbReference type="NCBI Taxonomy" id="2917812"/>
    <lineage>
        <taxon>Archaea</taxon>
        <taxon>Methanobacteriati</taxon>
        <taxon>Methanobacteriota</taxon>
        <taxon>Stenosarchaea group</taxon>
        <taxon>Halobacteria</taxon>
        <taxon>Halobacteriales</taxon>
        <taxon>Haloferacaceae</taxon>
        <taxon>Natronocalculus</taxon>
    </lineage>
</organism>
<keyword evidence="2" id="KW-1185">Reference proteome</keyword>
<dbReference type="Proteomes" id="UP001203207">
    <property type="component" value="Unassembled WGS sequence"/>
</dbReference>
<reference evidence="1" key="1">
    <citation type="journal article" date="2022" name="Syst. Appl. Microbiol.">
        <title>Natronocalculus amylovorans gen. nov., sp. nov., and Natranaeroarchaeum aerophilus sp. nov., dominant culturable amylolytic natronoarchaea from hypersaline soda lakes in southwestern Siberia.</title>
        <authorList>
            <person name="Sorokin D.Y."/>
            <person name="Elcheninov A.G."/>
            <person name="Khizhniak T.V."/>
            <person name="Koenen M."/>
            <person name="Bale N.J."/>
            <person name="Damste J.S.S."/>
            <person name="Kublanov I.V."/>
        </authorList>
    </citation>
    <scope>NUCLEOTIDE SEQUENCE</scope>
    <source>
        <strain evidence="1">AArc-St2</strain>
    </source>
</reference>
<dbReference type="InterPro" id="IPR010368">
    <property type="entry name" value="Com_YlbF"/>
</dbReference>
<name>A0AAE3FY20_9EURY</name>